<evidence type="ECO:0000256" key="3">
    <source>
        <dbReference type="ARBA" id="ARBA00022833"/>
    </source>
</evidence>
<dbReference type="GO" id="GO:0030897">
    <property type="term" value="C:HOPS complex"/>
    <property type="evidence" value="ECO:0007669"/>
    <property type="project" value="TreeGrafter"/>
</dbReference>
<dbReference type="GO" id="GO:0048284">
    <property type="term" value="P:organelle fusion"/>
    <property type="evidence" value="ECO:0007669"/>
    <property type="project" value="TreeGrafter"/>
</dbReference>
<proteinExistence type="predicted"/>
<sequence>MRVSKLNDDSVICTMIGAWLAELYLHERERGQQQQSAAPLNPFLSVNVDNMDAKTIMRILSSHNVSAEECAAYAAASGNVGTAVHAALSVGDPMSGAHDALRLLNEAPFETAETYYYLHASTLLSRAPLASSKSFLSRYSRGLSPTKLLPSYMHYEKQREEWRKRSGGSSSKEKASRQSFTVEGGEAPHHDNALAAEEGVEIRMERVARGGSLVDDETASITYLEGVIKLGCRDSAIFSYLISLYVAMEDEEPLWKFLTTHVPAASAVADATKRSFTASQEDLLSSPLDMSYTLRTILSTGRHFRSAIRVYMGFGMRQQAVELALKVDPTLARDMAGESTDPEEQKRLWLMIARNAAGDSRGSRDVVAKVVAVLKDCGPDILSIEDVLPFLPDFCQIDEIKVEICEALTSYSSKIEGFLKEMNECDQSCAALRDEIGRLTTHRMQMKADARCALTNKLVLNASEPFYVFPSGYIFLASALKKEVIPYLNDKQHRRVDELEQMLSSSSSSSKSSSKTVTNMQAELDGLIAAECPLTGSIMVDSIDCGFPDSLEVGQQATSSSSRDRGDSVSVITSSTGHGEFVGVRMG</sequence>
<dbReference type="GO" id="GO:0005768">
    <property type="term" value="C:endosome"/>
    <property type="evidence" value="ECO:0007669"/>
    <property type="project" value="TreeGrafter"/>
</dbReference>
<keyword evidence="2" id="KW-0863">Zinc-finger</keyword>
<dbReference type="PANTHER" id="PTHR23323">
    <property type="entry name" value="VACUOLAR PROTEIN SORTING-ASSOCIATED PROTEIN"/>
    <property type="match status" value="1"/>
</dbReference>
<name>A0A7S1YDZ5_9STRA</name>
<reference evidence="6" key="1">
    <citation type="submission" date="2021-01" db="EMBL/GenBank/DDBJ databases">
        <authorList>
            <person name="Corre E."/>
            <person name="Pelletier E."/>
            <person name="Niang G."/>
            <person name="Scheremetjew M."/>
            <person name="Finn R."/>
            <person name="Kale V."/>
            <person name="Holt S."/>
            <person name="Cochrane G."/>
            <person name="Meng A."/>
            <person name="Brown T."/>
            <person name="Cohen L."/>
        </authorList>
    </citation>
    <scope>NUCLEOTIDE SEQUENCE</scope>
    <source>
        <strain evidence="6">CCMP 410</strain>
    </source>
</reference>
<accession>A0A7S1YDZ5</accession>
<evidence type="ECO:0000256" key="1">
    <source>
        <dbReference type="ARBA" id="ARBA00022723"/>
    </source>
</evidence>
<dbReference type="AlphaFoldDB" id="A0A7S1YDZ5"/>
<organism evidence="6">
    <name type="scientific">Grammatophora oceanica</name>
    <dbReference type="NCBI Taxonomy" id="210454"/>
    <lineage>
        <taxon>Eukaryota</taxon>
        <taxon>Sar</taxon>
        <taxon>Stramenopiles</taxon>
        <taxon>Ochrophyta</taxon>
        <taxon>Bacillariophyta</taxon>
        <taxon>Fragilariophyceae</taxon>
        <taxon>Fragilariophycidae</taxon>
        <taxon>Rhabdonematales</taxon>
        <taxon>Grammatophoraceae</taxon>
        <taxon>Grammatophora</taxon>
    </lineage>
</organism>
<gene>
    <name evidence="6" type="ORF">GOCE00092_LOCUS18225</name>
</gene>
<feature type="domain" description="Pep3/Vps18 RING C-terminal" evidence="5">
    <location>
        <begin position="463"/>
        <end position="538"/>
    </location>
</feature>
<keyword evidence="1" id="KW-0479">Metal-binding</keyword>
<dbReference type="GO" id="GO:0030674">
    <property type="term" value="F:protein-macromolecule adaptor activity"/>
    <property type="evidence" value="ECO:0007669"/>
    <property type="project" value="TreeGrafter"/>
</dbReference>
<dbReference type="GO" id="GO:0008270">
    <property type="term" value="F:zinc ion binding"/>
    <property type="evidence" value="ECO:0007669"/>
    <property type="project" value="UniProtKB-KW"/>
</dbReference>
<dbReference type="GO" id="GO:0006904">
    <property type="term" value="P:vesicle docking involved in exocytosis"/>
    <property type="evidence" value="ECO:0007669"/>
    <property type="project" value="TreeGrafter"/>
</dbReference>
<evidence type="ECO:0000313" key="6">
    <source>
        <dbReference type="EMBL" id="CAD9293819.1"/>
    </source>
</evidence>
<keyword evidence="3" id="KW-0862">Zinc</keyword>
<dbReference type="PANTHER" id="PTHR23323:SF26">
    <property type="entry name" value="VACUOLAR PROTEIN SORTING-ASSOCIATED PROTEIN 18 HOMOLOG"/>
    <property type="match status" value="1"/>
</dbReference>
<evidence type="ECO:0000256" key="4">
    <source>
        <dbReference type="SAM" id="MobiDB-lite"/>
    </source>
</evidence>
<dbReference type="GO" id="GO:0007032">
    <property type="term" value="P:endosome organization"/>
    <property type="evidence" value="ECO:0007669"/>
    <property type="project" value="TreeGrafter"/>
</dbReference>
<dbReference type="GO" id="GO:0007033">
    <property type="term" value="P:vacuole organization"/>
    <property type="evidence" value="ECO:0007669"/>
    <property type="project" value="TreeGrafter"/>
</dbReference>
<protein>
    <recommendedName>
        <fullName evidence="5">Pep3/Vps18 RING C-terminal domain-containing protein</fullName>
    </recommendedName>
</protein>
<dbReference type="Pfam" id="PF26148">
    <property type="entry name" value="VPS18_RING_C"/>
    <property type="match status" value="1"/>
</dbReference>
<feature type="region of interest" description="Disordered" evidence="4">
    <location>
        <begin position="160"/>
        <end position="193"/>
    </location>
</feature>
<dbReference type="InterPro" id="IPR058919">
    <property type="entry name" value="Pep3/Vps18_RING_C"/>
</dbReference>
<evidence type="ECO:0000259" key="5">
    <source>
        <dbReference type="Pfam" id="PF26148"/>
    </source>
</evidence>
<evidence type="ECO:0000256" key="2">
    <source>
        <dbReference type="ARBA" id="ARBA00022771"/>
    </source>
</evidence>
<dbReference type="EMBL" id="HBGK01035272">
    <property type="protein sequence ID" value="CAD9293819.1"/>
    <property type="molecule type" value="Transcribed_RNA"/>
</dbReference>